<dbReference type="FunFam" id="3.30.390.30:FF:000001">
    <property type="entry name" value="Dihydrolipoyl dehydrogenase"/>
    <property type="match status" value="1"/>
</dbReference>
<accession>A0A1F5NN24</accession>
<feature type="domain" description="FAD/NAD(P)-binding" evidence="8">
    <location>
        <begin position="8"/>
        <end position="325"/>
    </location>
</feature>
<dbReference type="PANTHER" id="PTHR43014:SF4">
    <property type="entry name" value="PYRIDINE NUCLEOTIDE-DISULFIDE OXIDOREDUCTASE RCLA-RELATED"/>
    <property type="match status" value="1"/>
</dbReference>
<evidence type="ECO:0000256" key="5">
    <source>
        <dbReference type="PIRSR" id="PIRSR000350-3"/>
    </source>
</evidence>
<reference evidence="9 10" key="1">
    <citation type="journal article" date="2016" name="Nat. Commun.">
        <title>Thousands of microbial genomes shed light on interconnected biogeochemical processes in an aquifer system.</title>
        <authorList>
            <person name="Anantharaman K."/>
            <person name="Brown C.T."/>
            <person name="Hug L.A."/>
            <person name="Sharon I."/>
            <person name="Castelle C.J."/>
            <person name="Probst A.J."/>
            <person name="Thomas B.C."/>
            <person name="Singh A."/>
            <person name="Wilkins M.J."/>
            <person name="Karaoz U."/>
            <person name="Brodie E.L."/>
            <person name="Williams K.H."/>
            <person name="Hubbard S.S."/>
            <person name="Banfield J.F."/>
        </authorList>
    </citation>
    <scope>NUCLEOTIDE SEQUENCE [LARGE SCALE GENOMIC DNA]</scope>
</reference>
<feature type="binding site" evidence="5">
    <location>
        <position position="270"/>
    </location>
    <ligand>
        <name>NAD(+)</name>
        <dbReference type="ChEBI" id="CHEBI:57540"/>
    </ligand>
</feature>
<evidence type="ECO:0000256" key="1">
    <source>
        <dbReference type="ARBA" id="ARBA00007532"/>
    </source>
</evidence>
<comment type="caution">
    <text evidence="9">The sequence shown here is derived from an EMBL/GenBank/DDBJ whole genome shotgun (WGS) entry which is preliminary data.</text>
</comment>
<dbReference type="Proteomes" id="UP000176864">
    <property type="component" value="Unassembled WGS sequence"/>
</dbReference>
<dbReference type="GO" id="GO:0003955">
    <property type="term" value="F:NAD(P)H dehydrogenase (quinone) activity"/>
    <property type="evidence" value="ECO:0007669"/>
    <property type="project" value="TreeGrafter"/>
</dbReference>
<gene>
    <name evidence="9" type="ORF">A2751_05545</name>
</gene>
<evidence type="ECO:0008006" key="11">
    <source>
        <dbReference type="Google" id="ProtNLM"/>
    </source>
</evidence>
<name>A0A1F5NN24_9BACT</name>
<evidence type="ECO:0000259" key="7">
    <source>
        <dbReference type="Pfam" id="PF02852"/>
    </source>
</evidence>
<dbReference type="SUPFAM" id="SSF55424">
    <property type="entry name" value="FAD/NAD-linked reductases, dimerisation (C-terminal) domain"/>
    <property type="match status" value="1"/>
</dbReference>
<dbReference type="Pfam" id="PF02852">
    <property type="entry name" value="Pyr_redox_dim"/>
    <property type="match status" value="1"/>
</dbReference>
<proteinExistence type="inferred from homology"/>
<evidence type="ECO:0000256" key="6">
    <source>
        <dbReference type="PIRSR" id="PIRSR000350-4"/>
    </source>
</evidence>
<comment type="similarity">
    <text evidence="1">Belongs to the class-I pyridine nucleotide-disulfide oxidoreductase family.</text>
</comment>
<dbReference type="InterPro" id="IPR016156">
    <property type="entry name" value="FAD/NAD-linked_Rdtase_dimer_sf"/>
</dbReference>
<dbReference type="Gene3D" id="3.30.390.30">
    <property type="match status" value="1"/>
</dbReference>
<dbReference type="Gene3D" id="3.50.50.60">
    <property type="entry name" value="FAD/NAD(P)-binding domain"/>
    <property type="match status" value="2"/>
</dbReference>
<dbReference type="SUPFAM" id="SSF51905">
    <property type="entry name" value="FAD/NAD(P)-binding domain"/>
    <property type="match status" value="1"/>
</dbReference>
<keyword evidence="4" id="KW-0560">Oxidoreductase</keyword>
<evidence type="ECO:0000256" key="2">
    <source>
        <dbReference type="ARBA" id="ARBA00022630"/>
    </source>
</evidence>
<feature type="binding site" evidence="5">
    <location>
        <begin position="180"/>
        <end position="187"/>
    </location>
    <ligand>
        <name>NAD(+)</name>
        <dbReference type="ChEBI" id="CHEBI:57540"/>
    </ligand>
</feature>
<feature type="binding site" evidence="5">
    <location>
        <position position="310"/>
    </location>
    <ligand>
        <name>FAD</name>
        <dbReference type="ChEBI" id="CHEBI:57692"/>
    </ligand>
</feature>
<dbReference type="GO" id="GO:0050660">
    <property type="term" value="F:flavin adenine dinucleotide binding"/>
    <property type="evidence" value="ECO:0007669"/>
    <property type="project" value="TreeGrafter"/>
</dbReference>
<comment type="cofactor">
    <cofactor evidence="5">
        <name>FAD</name>
        <dbReference type="ChEBI" id="CHEBI:57692"/>
    </cofactor>
    <text evidence="5">Binds 1 FAD per subunit.</text>
</comment>
<dbReference type="STRING" id="1817824.A2751_05545"/>
<keyword evidence="5" id="KW-0520">NAD</keyword>
<evidence type="ECO:0000313" key="9">
    <source>
        <dbReference type="EMBL" id="OGE79081.1"/>
    </source>
</evidence>
<dbReference type="PANTHER" id="PTHR43014">
    <property type="entry name" value="MERCURIC REDUCTASE"/>
    <property type="match status" value="1"/>
</dbReference>
<evidence type="ECO:0000256" key="3">
    <source>
        <dbReference type="ARBA" id="ARBA00022827"/>
    </source>
</evidence>
<keyword evidence="3 5" id="KW-0274">FAD</keyword>
<dbReference type="InterPro" id="IPR004099">
    <property type="entry name" value="Pyr_nucl-diS_OxRdtase_dimer"/>
</dbReference>
<evidence type="ECO:0000256" key="4">
    <source>
        <dbReference type="ARBA" id="ARBA00023002"/>
    </source>
</evidence>
<dbReference type="PRINTS" id="PR00368">
    <property type="entry name" value="FADPNR"/>
</dbReference>
<dbReference type="Pfam" id="PF07992">
    <property type="entry name" value="Pyr_redox_2"/>
    <property type="match status" value="1"/>
</dbReference>
<dbReference type="InterPro" id="IPR036188">
    <property type="entry name" value="FAD/NAD-bd_sf"/>
</dbReference>
<evidence type="ECO:0000259" key="8">
    <source>
        <dbReference type="Pfam" id="PF07992"/>
    </source>
</evidence>
<dbReference type="EMBL" id="MFEK01000007">
    <property type="protein sequence ID" value="OGE79081.1"/>
    <property type="molecule type" value="Genomic_DNA"/>
</dbReference>
<evidence type="ECO:0000313" key="10">
    <source>
        <dbReference type="Proteomes" id="UP000176864"/>
    </source>
</evidence>
<sequence length="460" mass="50415">MPHKFDYDLISIGSGSAGGSAAFVAKRANMKVAVVEEFKDKLGGHCPNYACVPTKAMLKSAHIYKMAQQGAEFGIEMDNLRFDFKKIAMFRQGVVDQLTGPRIERNLHNAGIDLIWGRAEFISEHELKIGGKKYSFNHAVIGTGSKEFIPPIEGLADVGFWTSDIAVKAESLPESIIIIGGGPIGMEFTELFLSFGKRVVVLQRDPQILPREDADIADLVAKDMAKRGAEIHTNCEIMFAHRLASAKSIRIKSNGEETEVAADEILVATGRRANLDLNLQAAGIEVDNKGRLKLNEYLQTNQSHIWAAGDAAGNWQFTHTAAYEGDLVGRNICHNHEEKTNYDVVPRVTFCEPEVASVGITEAQAKLKNLNYRAESFRTGGLGRYLIERDFRGFVKIIVDAKTMEVLGGHIAGQNAGQLIHEIALAMKGKIPVTTMARMIHAYPSFSEAVGAAAEKFLDN</sequence>
<dbReference type="PIRSF" id="PIRSF000350">
    <property type="entry name" value="Mercury_reductase_MerA"/>
    <property type="match status" value="1"/>
</dbReference>
<feature type="binding site" evidence="5">
    <location>
        <position position="55"/>
    </location>
    <ligand>
        <name>FAD</name>
        <dbReference type="ChEBI" id="CHEBI:57692"/>
    </ligand>
</feature>
<keyword evidence="2" id="KW-0285">Flavoprotein</keyword>
<dbReference type="PRINTS" id="PR00411">
    <property type="entry name" value="PNDRDTASEI"/>
</dbReference>
<keyword evidence="5" id="KW-0547">Nucleotide-binding</keyword>
<protein>
    <recommendedName>
        <fullName evidence="11">Dihydrolipoyl dehydrogenase</fullName>
    </recommendedName>
</protein>
<dbReference type="AlphaFoldDB" id="A0A1F5NN24"/>
<dbReference type="InterPro" id="IPR001100">
    <property type="entry name" value="Pyr_nuc-diS_OxRdtase"/>
</dbReference>
<feature type="domain" description="Pyridine nucleotide-disulphide oxidoreductase dimerisation" evidence="7">
    <location>
        <begin position="345"/>
        <end position="453"/>
    </location>
</feature>
<feature type="binding site" evidence="5">
    <location>
        <begin position="143"/>
        <end position="145"/>
    </location>
    <ligand>
        <name>FAD</name>
        <dbReference type="ChEBI" id="CHEBI:57692"/>
    </ligand>
</feature>
<dbReference type="InterPro" id="IPR023753">
    <property type="entry name" value="FAD/NAD-binding_dom"/>
</dbReference>
<organism evidence="9 10">
    <name type="scientific">Candidatus Doudnabacteria bacterium RIFCSPHIGHO2_01_FULL_46_14</name>
    <dbReference type="NCBI Taxonomy" id="1817824"/>
    <lineage>
        <taxon>Bacteria</taxon>
        <taxon>Candidatus Doudnaibacteriota</taxon>
    </lineage>
</organism>
<feature type="disulfide bond" description="Redox-active" evidence="6">
    <location>
        <begin position="46"/>
        <end position="51"/>
    </location>
</feature>